<dbReference type="CDD" id="cd09753">
    <property type="entry name" value="Cas5_I-A"/>
    <property type="match status" value="1"/>
</dbReference>
<dbReference type="InterPro" id="IPR010153">
    <property type="entry name" value="CRISPR-assoc_prot_Cas5a-typ"/>
</dbReference>
<dbReference type="PIR" id="A72596">
    <property type="entry name" value="A72596"/>
</dbReference>
<dbReference type="InterPro" id="IPR013422">
    <property type="entry name" value="CRISPR-assoc_prot_Cas5_N"/>
</dbReference>
<evidence type="ECO:0000256" key="1">
    <source>
        <dbReference type="ARBA" id="ARBA00010891"/>
    </source>
</evidence>
<sequence length="282" mass="30460">MRPGDWVVVAELATPAFSVKNPESYQVASPLPLPLPSTLLGGLMRGASLLGSCTGGIASQSCIKKTGRIVKAAAPLSKPGQILGVEWEVVLRRLRKVLEPDSEEGSTRENRGNRVLDELSRISDALLRGYITPYNPVYAVFVARGRDNANRIEKALWYIDRLGDSESLVSARPVGRCQLAEFRSKSVNTPVALDSAVGGSFTVVYAPARAGRTGRTRRSEAIAIAMPVKKEAVERGYVLVYSEIEVEGSVYGCSVEGIDGRINVAVHESFHEVSGYGIWMPA</sequence>
<evidence type="ECO:0000256" key="3">
    <source>
        <dbReference type="ARBA" id="ARBA00025626"/>
    </source>
</evidence>
<dbReference type="eggNOG" id="arCOG02672">
    <property type="taxonomic scope" value="Archaea"/>
</dbReference>
<keyword evidence="2" id="KW-0051">Antiviral defense</keyword>
<name>Q9YCM4_AERPE</name>
<evidence type="ECO:0000313" key="5">
    <source>
        <dbReference type="Proteomes" id="UP000002518"/>
    </source>
</evidence>
<keyword evidence="5" id="KW-1185">Reference proteome</keyword>
<reference evidence="4 5" key="1">
    <citation type="journal article" date="1999" name="DNA Res.">
        <title>Complete genome sequence of an aerobic hyper-thermophilic crenarchaeon, Aeropyrum pernix K1.</title>
        <authorList>
            <person name="Kawarabayasi Y."/>
            <person name="Hino Y."/>
            <person name="Horikawa H."/>
            <person name="Yamazaki S."/>
            <person name="Haikawa Y."/>
            <person name="Jin-no K."/>
            <person name="Takahashi M."/>
            <person name="Sekine M."/>
            <person name="Baba S."/>
            <person name="Ankai A."/>
            <person name="Kosugi H."/>
            <person name="Hosoyama A."/>
            <person name="Fukui S."/>
            <person name="Nagai Y."/>
            <person name="Nishijima K."/>
            <person name="Nakazawa H."/>
            <person name="Takamiya M."/>
            <person name="Masuda S."/>
            <person name="Funahashi T."/>
            <person name="Tanaka T."/>
            <person name="Kudoh Y."/>
            <person name="Yamazaki J."/>
            <person name="Kushida N."/>
            <person name="Oguchi A."/>
            <person name="Aoki K."/>
            <person name="Kubota K."/>
            <person name="Nakamura Y."/>
            <person name="Nomura N."/>
            <person name="Sako Y."/>
            <person name="Kikuchi H."/>
        </authorList>
    </citation>
    <scope>NUCLEOTIDE SEQUENCE [LARGE SCALE GENOMIC DNA]</scope>
    <source>
        <strain evidence="5">ATCC 700893 / DSM 11879 / JCM 9820 / NBRC 100138 / K1</strain>
    </source>
</reference>
<dbReference type="GO" id="GO:0051607">
    <property type="term" value="P:defense response to virus"/>
    <property type="evidence" value="ECO:0007669"/>
    <property type="project" value="UniProtKB-KW"/>
</dbReference>
<dbReference type="EMBL" id="BA000002">
    <property type="protein sequence ID" value="BAA80223.2"/>
    <property type="molecule type" value="Genomic_DNA"/>
</dbReference>
<dbReference type="AlphaFoldDB" id="Q9YCM4"/>
<evidence type="ECO:0000313" key="4">
    <source>
        <dbReference type="EMBL" id="BAA80223.2"/>
    </source>
</evidence>
<dbReference type="Proteomes" id="UP000002518">
    <property type="component" value="Chromosome"/>
</dbReference>
<dbReference type="EnsemblBacteria" id="BAA80223">
    <property type="protein sequence ID" value="BAA80223"/>
    <property type="gene ID" value="APE_1234.1"/>
</dbReference>
<gene>
    <name evidence="4" type="ordered locus">APE_1234.1</name>
</gene>
<organism evidence="4 5">
    <name type="scientific">Aeropyrum pernix (strain ATCC 700893 / DSM 11879 / JCM 9820 / NBRC 100138 / K1)</name>
    <dbReference type="NCBI Taxonomy" id="272557"/>
    <lineage>
        <taxon>Archaea</taxon>
        <taxon>Thermoproteota</taxon>
        <taxon>Thermoprotei</taxon>
        <taxon>Desulfurococcales</taxon>
        <taxon>Desulfurococcaceae</taxon>
        <taxon>Aeropyrum</taxon>
    </lineage>
</organism>
<comment type="similarity">
    <text evidence="1">Belongs to the CRISPR-associated protein Cas5 family. Subtype I-A/Apern subfamily.</text>
</comment>
<proteinExistence type="inferred from homology"/>
<comment type="function">
    <text evidence="3">CRISPR (clustered regularly interspaced short palindromic repeat) is an adaptive immune system that provides protection against mobile genetic elements (viruses, transposable elements and conjugative plasmids). CRISPR clusters contain spacers, sequences complementary to antecedent mobile elements, and target invading nucleic acids. CRISPR clusters are transcribed and processed into CRISPR RNA (crRNA).</text>
</comment>
<dbReference type="NCBIfam" id="TIGR02593">
    <property type="entry name" value="CRISPR_cas5"/>
    <property type="match status" value="1"/>
</dbReference>
<dbReference type="Gene3D" id="3.30.70.3120">
    <property type="match status" value="1"/>
</dbReference>
<accession>Q9YCM4</accession>
<dbReference type="STRING" id="272557.APE_1234.1"/>
<protein>
    <submittedName>
        <fullName evidence="4">CRISPR-associated protein</fullName>
    </submittedName>
</protein>
<dbReference type="KEGG" id="ape:APE_1234.1"/>
<dbReference type="InterPro" id="IPR053725">
    <property type="entry name" value="CRISPR_Cas5_sf"/>
</dbReference>
<evidence type="ECO:0000256" key="2">
    <source>
        <dbReference type="ARBA" id="ARBA00023118"/>
    </source>
</evidence>
<dbReference type="NCBIfam" id="TIGR01874">
    <property type="entry name" value="cas_cas5a"/>
    <property type="match status" value="1"/>
</dbReference>